<organism evidence="1 2">
    <name type="scientific">Marinomonas pollencensis</name>
    <dbReference type="NCBI Taxonomy" id="491954"/>
    <lineage>
        <taxon>Bacteria</taxon>
        <taxon>Pseudomonadati</taxon>
        <taxon>Pseudomonadota</taxon>
        <taxon>Gammaproteobacteria</taxon>
        <taxon>Oceanospirillales</taxon>
        <taxon>Oceanospirillaceae</taxon>
        <taxon>Marinomonas</taxon>
    </lineage>
</organism>
<accession>A0A3E0DKX3</accession>
<dbReference type="OrthoDB" id="9809203at2"/>
<dbReference type="Gene3D" id="3.30.1780.10">
    <property type="entry name" value="ornithine cyclodeaminase, domain 1"/>
    <property type="match status" value="1"/>
</dbReference>
<dbReference type="InterPro" id="IPR023401">
    <property type="entry name" value="ODC_N"/>
</dbReference>
<dbReference type="PANTHER" id="PTHR13812:SF19">
    <property type="entry name" value="KETIMINE REDUCTASE MU-CRYSTALLIN"/>
    <property type="match status" value="1"/>
</dbReference>
<reference evidence="1 2" key="1">
    <citation type="submission" date="2018-08" db="EMBL/GenBank/DDBJ databases">
        <title>Genomic Encyclopedia of Type Strains, Phase III (KMG-III): the genomes of soil and plant-associated and newly described type strains.</title>
        <authorList>
            <person name="Whitman W."/>
        </authorList>
    </citation>
    <scope>NUCLEOTIDE SEQUENCE [LARGE SCALE GENOMIC DNA]</scope>
    <source>
        <strain evidence="1 2">CECT 7375</strain>
    </source>
</reference>
<comment type="caution">
    <text evidence="1">The sequence shown here is derived from an EMBL/GenBank/DDBJ whole genome shotgun (WGS) entry which is preliminary data.</text>
</comment>
<dbReference type="EMBL" id="QUNG01000010">
    <property type="protein sequence ID" value="REG82176.1"/>
    <property type="molecule type" value="Genomic_DNA"/>
</dbReference>
<sequence>MKDSIKLYDEEMVLNKLDVSLVKNALKDAFKGLANQSTVQPGQMVIPFPKGAGDCIFYPGLIHDLNIMGVKVSPYIQALAEQNKRPVTAYTLLMSTATGTPLLLCDSYALTTIRTAATTALALEYLTPKSAKKLAIIGSGAVAKKHLEYVAAQHDWEEINIWSLSLNNDESEKRIMDEFCSNHNIKYDVPLSAEKAVENADVVMLCTSSGTPVIEYEWLKENAVVTSISTNVVNAHEISPRDLKHFNVFCDYKETAPITAGEMIISIENGTWEAGSISGDLMDLCSSSVKPPKEGKIFFRSTGLGLEDLAIASLLI</sequence>
<dbReference type="PANTHER" id="PTHR13812">
    <property type="entry name" value="KETIMINE REDUCTASE MU-CRYSTALLIN"/>
    <property type="match status" value="1"/>
</dbReference>
<name>A0A3E0DKX3_9GAMM</name>
<proteinExistence type="predicted"/>
<protein>
    <submittedName>
        <fullName evidence="1">Ornithine cyclodeaminase</fullName>
    </submittedName>
</protein>
<evidence type="ECO:0000313" key="1">
    <source>
        <dbReference type="EMBL" id="REG82176.1"/>
    </source>
</evidence>
<dbReference type="RefSeq" id="WP_115898457.1">
    <property type="nucleotide sequence ID" value="NZ_QUNG01000010.1"/>
</dbReference>
<evidence type="ECO:0000313" key="2">
    <source>
        <dbReference type="Proteomes" id="UP000256542"/>
    </source>
</evidence>
<dbReference type="InterPro" id="IPR003462">
    <property type="entry name" value="ODC_Mu_crystall"/>
</dbReference>
<dbReference type="InterPro" id="IPR036291">
    <property type="entry name" value="NAD(P)-bd_dom_sf"/>
</dbReference>
<dbReference type="PIRSF" id="PIRSF001439">
    <property type="entry name" value="CryM"/>
    <property type="match status" value="1"/>
</dbReference>
<keyword evidence="2" id="KW-1185">Reference proteome</keyword>
<gene>
    <name evidence="1" type="ORF">DFP81_11064</name>
</gene>
<dbReference type="Proteomes" id="UP000256542">
    <property type="component" value="Unassembled WGS sequence"/>
</dbReference>
<dbReference type="Pfam" id="PF02423">
    <property type="entry name" value="OCD_Mu_crystall"/>
    <property type="match status" value="1"/>
</dbReference>
<dbReference type="AlphaFoldDB" id="A0A3E0DKX3"/>
<dbReference type="SUPFAM" id="SSF51735">
    <property type="entry name" value="NAD(P)-binding Rossmann-fold domains"/>
    <property type="match status" value="1"/>
</dbReference>
<dbReference type="GO" id="GO:0005737">
    <property type="term" value="C:cytoplasm"/>
    <property type="evidence" value="ECO:0007669"/>
    <property type="project" value="TreeGrafter"/>
</dbReference>
<dbReference type="Gene3D" id="3.40.50.720">
    <property type="entry name" value="NAD(P)-binding Rossmann-like Domain"/>
    <property type="match status" value="1"/>
</dbReference>